<evidence type="ECO:0000313" key="2">
    <source>
        <dbReference type="EMBL" id="NDV92666.1"/>
    </source>
</evidence>
<keyword evidence="1" id="KW-0812">Transmembrane</keyword>
<keyword evidence="1" id="KW-0472">Membrane</keyword>
<proteinExistence type="predicted"/>
<name>A0A7X5LNK1_9ALTE</name>
<dbReference type="AlphaFoldDB" id="A0A7X5LNK1"/>
<comment type="caution">
    <text evidence="2">The sequence shown here is derived from an EMBL/GenBank/DDBJ whole genome shotgun (WGS) entry which is preliminary data.</text>
</comment>
<gene>
    <name evidence="2" type="ORF">GTH32_15940</name>
</gene>
<reference evidence="2 3" key="1">
    <citation type="submission" date="2020-01" db="EMBL/GenBank/DDBJ databases">
        <authorList>
            <person name="Chen J."/>
            <person name="Zhu S."/>
            <person name="Yang J."/>
        </authorList>
    </citation>
    <scope>NUCLEOTIDE SEQUENCE [LARGE SCALE GENOMIC DNA]</scope>
    <source>
        <strain evidence="2 3">345S023</strain>
    </source>
</reference>
<dbReference type="Proteomes" id="UP000470213">
    <property type="component" value="Unassembled WGS sequence"/>
</dbReference>
<dbReference type="Pfam" id="PF11736">
    <property type="entry name" value="DUF3299"/>
    <property type="match status" value="1"/>
</dbReference>
<feature type="transmembrane region" description="Helical" evidence="1">
    <location>
        <begin position="20"/>
        <end position="39"/>
    </location>
</feature>
<dbReference type="EMBL" id="JAAAWN010000026">
    <property type="protein sequence ID" value="NDV92666.1"/>
    <property type="molecule type" value="Genomic_DNA"/>
</dbReference>
<accession>A0A7X5LNK1</accession>
<protein>
    <submittedName>
        <fullName evidence="2">DUF3299 domain-containing protein</fullName>
    </submittedName>
</protein>
<evidence type="ECO:0000256" key="1">
    <source>
        <dbReference type="SAM" id="Phobius"/>
    </source>
</evidence>
<keyword evidence="1" id="KW-1133">Transmembrane helix</keyword>
<dbReference type="InterPro" id="IPR021727">
    <property type="entry name" value="DUF3299"/>
</dbReference>
<organism evidence="2 3">
    <name type="scientific">Alteromonas profundi</name>
    <dbReference type="NCBI Taxonomy" id="2696062"/>
    <lineage>
        <taxon>Bacteria</taxon>
        <taxon>Pseudomonadati</taxon>
        <taxon>Pseudomonadota</taxon>
        <taxon>Gammaproteobacteria</taxon>
        <taxon>Alteromonadales</taxon>
        <taxon>Alteromonadaceae</taxon>
        <taxon>Alteromonas/Salinimonas group</taxon>
        <taxon>Alteromonas</taxon>
    </lineage>
</organism>
<dbReference type="Gene3D" id="2.40.50.870">
    <property type="entry name" value="Protein of unknown function (DUF3299)"/>
    <property type="match status" value="1"/>
</dbReference>
<sequence>MHVIRKTTAKFLRVIASRKVAAYVFIASGILIVASAPAVSADAQSYEEIDWTELMPAEDLSALLNRPAFLDDIADGSAQDALDSFQQRQLEDEQAQQYQAALSSTRVIQGFDRKAIRIPGFIVPLEQNEDKEVTRFFIVPYFGACLHMPPPPPNQILYVESEQGITLENLYDPYWFEGIVSIEQKVDAMGTSAYSLSLDNYALYEE</sequence>
<evidence type="ECO:0000313" key="3">
    <source>
        <dbReference type="Proteomes" id="UP000470213"/>
    </source>
</evidence>
<keyword evidence="3" id="KW-1185">Reference proteome</keyword>